<dbReference type="PANTHER" id="PTHR10587">
    <property type="entry name" value="GLYCOSYL TRANSFERASE-RELATED"/>
    <property type="match status" value="1"/>
</dbReference>
<dbReference type="InterPro" id="IPR050248">
    <property type="entry name" value="Polysacc_deacetylase_ArnD"/>
</dbReference>
<reference evidence="2 3" key="1">
    <citation type="submission" date="2021-06" db="EMBL/GenBank/DDBJ databases">
        <authorList>
            <person name="Sun Q."/>
            <person name="Li D."/>
        </authorList>
    </citation>
    <scope>NUCLEOTIDE SEQUENCE [LARGE SCALE GENOMIC DNA]</scope>
    <source>
        <strain evidence="2 3">MSJ-40</strain>
    </source>
</reference>
<dbReference type="InterPro" id="IPR002509">
    <property type="entry name" value="NODB_dom"/>
</dbReference>
<name>A0ABS6E2K7_9FIRM</name>
<dbReference type="EMBL" id="JAHLPM010000002">
    <property type="protein sequence ID" value="MBU5437113.1"/>
    <property type="molecule type" value="Genomic_DNA"/>
</dbReference>
<accession>A0ABS6E2K7</accession>
<dbReference type="Proteomes" id="UP000749471">
    <property type="component" value="Unassembled WGS sequence"/>
</dbReference>
<evidence type="ECO:0000313" key="2">
    <source>
        <dbReference type="EMBL" id="MBU5437113.1"/>
    </source>
</evidence>
<comment type="caution">
    <text evidence="2">The sequence shown here is derived from an EMBL/GenBank/DDBJ whole genome shotgun (WGS) entry which is preliminary data.</text>
</comment>
<dbReference type="Pfam" id="PF01522">
    <property type="entry name" value="Polysacc_deac_1"/>
    <property type="match status" value="1"/>
</dbReference>
<evidence type="ECO:0000313" key="3">
    <source>
        <dbReference type="Proteomes" id="UP000749471"/>
    </source>
</evidence>
<dbReference type="PROSITE" id="PS51677">
    <property type="entry name" value="NODB"/>
    <property type="match status" value="1"/>
</dbReference>
<sequence>MRFFIVVGLLGLGFLLYAVIPNLYYRNKSPHIVKRFDSSNSIFLTFDDGPDIRYTLELLDLLKDYNIKATFFMVAEKMEDNYNIVNRMISEGHGLGIHSYSHKSAWLSFPWQTKKDFEESLKVFKKFNYSVEYFRPPWGTFNLFTHYYCKKYGLKTILWTLNAKDWSKKTTPDYIVNKILDNIKFGDIIVLHDSNGAENAPRNTIKALETIIPSLIERGFNFKTINNGIRSGVNE</sequence>
<dbReference type="CDD" id="cd10959">
    <property type="entry name" value="CE4_NodB_like_3"/>
    <property type="match status" value="1"/>
</dbReference>
<keyword evidence="3" id="KW-1185">Reference proteome</keyword>
<protein>
    <submittedName>
        <fullName evidence="2">Polysaccharide deacetylase family protein</fullName>
    </submittedName>
</protein>
<proteinExistence type="predicted"/>
<gene>
    <name evidence="2" type="ORF">KQI42_03770</name>
</gene>
<dbReference type="RefSeq" id="WP_216516877.1">
    <property type="nucleotide sequence ID" value="NZ_JAHLPM010000002.1"/>
</dbReference>
<feature type="domain" description="NodB homology" evidence="1">
    <location>
        <begin position="40"/>
        <end position="223"/>
    </location>
</feature>
<evidence type="ECO:0000259" key="1">
    <source>
        <dbReference type="PROSITE" id="PS51677"/>
    </source>
</evidence>
<organism evidence="2 3">
    <name type="scientific">Tissierella simiarum</name>
    <dbReference type="NCBI Taxonomy" id="2841534"/>
    <lineage>
        <taxon>Bacteria</taxon>
        <taxon>Bacillati</taxon>
        <taxon>Bacillota</taxon>
        <taxon>Tissierellia</taxon>
        <taxon>Tissierellales</taxon>
        <taxon>Tissierellaceae</taxon>
        <taxon>Tissierella</taxon>
    </lineage>
</organism>